<dbReference type="EMBL" id="FQWZ01000001">
    <property type="protein sequence ID" value="SHG52135.1"/>
    <property type="molecule type" value="Genomic_DNA"/>
</dbReference>
<evidence type="ECO:0000313" key="1">
    <source>
        <dbReference type="EMBL" id="SHG52135.1"/>
    </source>
</evidence>
<name>A0A1M5KHF3_9GAMM</name>
<proteinExistence type="predicted"/>
<evidence type="ECO:0000313" key="2">
    <source>
        <dbReference type="Proteomes" id="UP000199758"/>
    </source>
</evidence>
<dbReference type="OrthoDB" id="2623511at2"/>
<gene>
    <name evidence="1" type="ORF">SAMN04488068_0564</name>
</gene>
<accession>A0A1M5KHF3</accession>
<dbReference type="Proteomes" id="UP000199758">
    <property type="component" value="Unassembled WGS sequence"/>
</dbReference>
<protein>
    <recommendedName>
        <fullName evidence="3">Pentapeptide repeat-containing protein</fullName>
    </recommendedName>
</protein>
<keyword evidence="2" id="KW-1185">Reference proteome</keyword>
<dbReference type="RefSeq" id="WP_072893597.1">
    <property type="nucleotide sequence ID" value="NZ_FQWZ01000001.1"/>
</dbReference>
<dbReference type="AlphaFoldDB" id="A0A1M5KHF3"/>
<evidence type="ECO:0008006" key="3">
    <source>
        <dbReference type="Google" id="ProtNLM"/>
    </source>
</evidence>
<reference evidence="1 2" key="1">
    <citation type="submission" date="2016-11" db="EMBL/GenBank/DDBJ databases">
        <authorList>
            <person name="Jaros S."/>
            <person name="Januszkiewicz K."/>
            <person name="Wedrychowicz H."/>
        </authorList>
    </citation>
    <scope>NUCLEOTIDE SEQUENCE [LARGE SCALE GENOMIC DNA]</scope>
    <source>
        <strain evidence="1 2">CGMCC 1.7049</strain>
    </source>
</reference>
<organism evidence="1 2">
    <name type="scientific">Hydrocarboniphaga daqingensis</name>
    <dbReference type="NCBI Taxonomy" id="490188"/>
    <lineage>
        <taxon>Bacteria</taxon>
        <taxon>Pseudomonadati</taxon>
        <taxon>Pseudomonadota</taxon>
        <taxon>Gammaproteobacteria</taxon>
        <taxon>Nevskiales</taxon>
        <taxon>Nevskiaceae</taxon>
        <taxon>Hydrocarboniphaga</taxon>
    </lineage>
</organism>
<sequence length="94" mass="10212">MSKIAARSFKGGQVKLDGTHFDGCEFDGCTLIYSGGELPQFSSCTFANVQFGLDGAAARTASYMRMTYKAGASAAVREWMPELFRTRTQHLGTT</sequence>